<dbReference type="InterPro" id="IPR003598">
    <property type="entry name" value="Ig_sub2"/>
</dbReference>
<feature type="domain" description="Ig-like" evidence="13">
    <location>
        <begin position="520"/>
        <end position="623"/>
    </location>
</feature>
<dbReference type="NCBIfam" id="NF002010">
    <property type="entry name" value="PRK00811.1"/>
    <property type="match status" value="1"/>
</dbReference>
<gene>
    <name evidence="15" type="ORF">GPM918_LOCUS3248</name>
    <name evidence="16" type="ORF">SRO942_LOCUS3248</name>
</gene>
<evidence type="ECO:0000256" key="11">
    <source>
        <dbReference type="RuleBase" id="RU003836"/>
    </source>
</evidence>
<sequence length="722" mass="82202">MAEKSTDNWFREDNPNFWPGQSFSLEIEKVVYQKKSKYQDVLVFKSKTYGMCLVLDNCIQCTERDEFSYQEMLAFLPLLSHPNPKKVLIIGGGDGGVLREVVKHPDVEEAVLCEIDQDVIDVSKLYFPEMAKGFDSKKAKVCVQDGFEYLKSHQNEFDVIITDSSDPEGPAEALFQESFYSLMKSALKPNGIICCQAESIWLHLNLIKKMMTFSRELFPSVAYAYASTPTYPSGTIGFLLCSLNKDTKFGIPNSNIRNILSSVNTRYYTSAIHRAAFVLPAFAAKKFYYSILAVLQQQLPILLLLTDRKPIYSFYNNIKSRVYVSKSPKFDRSSEIVSVVVGKRTILPCYIQDVSQFKVIWMKMNNSSILTMDDRAVNGDSRITLLHAYADEWNLQIDDVDEDDAGVYRCVLNNGMYKTLTLQVKIPPQIIDEQSTESYPSPITSGSNFTLKCYANGRPLPKIRILSFDQAENTKIISENNEVILYNVSRHTRKRYECIASNGVPPDVARSFQLTIQYPPEVTTLLTINDNGNNSTQNQLFVDLGQELRIKCQITMYPFGKIFWTKNNIQIDSNQNNYEQYASSYSDNYVIIELYIKQINYKDFGLYSCFARNDLGSNSKTIRLIENPTTTTSTTTVSTTTTVQQTTISSSLLPNFGSERFLYNRESYTDLNKQQRPRKRPKNSTRTSSTSLNVIQQREAENLRVSISSKGKSILKNVLAVY</sequence>
<dbReference type="InterPro" id="IPR036179">
    <property type="entry name" value="Ig-like_dom_sf"/>
</dbReference>
<dbReference type="InterPro" id="IPR003599">
    <property type="entry name" value="Ig_sub"/>
</dbReference>
<feature type="active site" description="Proton acceptor" evidence="10">
    <location>
        <position position="163"/>
    </location>
</feature>
<evidence type="ECO:0000256" key="9">
    <source>
        <dbReference type="ARBA" id="ARBA00082964"/>
    </source>
</evidence>
<dbReference type="InterPro" id="IPR035246">
    <property type="entry name" value="Spermidine_synt_N"/>
</dbReference>
<dbReference type="Pfam" id="PF01564">
    <property type="entry name" value="Spermine_synth"/>
    <property type="match status" value="1"/>
</dbReference>
<comment type="catalytic activity">
    <reaction evidence="6">
        <text>S-adenosyl 3-(methylsulfanyl)propylamine + putrescine = S-methyl-5'-thioadenosine + spermidine + H(+)</text>
        <dbReference type="Rhea" id="RHEA:12721"/>
        <dbReference type="ChEBI" id="CHEBI:15378"/>
        <dbReference type="ChEBI" id="CHEBI:17509"/>
        <dbReference type="ChEBI" id="CHEBI:57443"/>
        <dbReference type="ChEBI" id="CHEBI:57834"/>
        <dbReference type="ChEBI" id="CHEBI:326268"/>
        <dbReference type="EC" id="2.5.1.16"/>
    </reaction>
</comment>
<dbReference type="EMBL" id="CAJOBC010000391">
    <property type="protein sequence ID" value="CAF3580455.1"/>
    <property type="molecule type" value="Genomic_DNA"/>
</dbReference>
<evidence type="ECO:0000313" key="16">
    <source>
        <dbReference type="EMBL" id="CAF3580455.1"/>
    </source>
</evidence>
<dbReference type="GO" id="GO:0005829">
    <property type="term" value="C:cytosol"/>
    <property type="evidence" value="ECO:0007669"/>
    <property type="project" value="TreeGrafter"/>
</dbReference>
<dbReference type="HAMAP" id="MF_00198">
    <property type="entry name" value="Spermidine_synth"/>
    <property type="match status" value="1"/>
</dbReference>
<dbReference type="InterPro" id="IPR013783">
    <property type="entry name" value="Ig-like_fold"/>
</dbReference>
<comment type="similarity">
    <text evidence="2 11">Belongs to the spermidine/spermine synthase family.</text>
</comment>
<proteinExistence type="inferred from homology"/>
<dbReference type="SUPFAM" id="SSF48726">
    <property type="entry name" value="Immunoglobulin"/>
    <property type="match status" value="3"/>
</dbReference>
<evidence type="ECO:0000256" key="3">
    <source>
        <dbReference type="ARBA" id="ARBA00011774"/>
    </source>
</evidence>
<dbReference type="InterPro" id="IPR037163">
    <property type="entry name" value="Spermidine_synt_N_sf"/>
</dbReference>
<dbReference type="GO" id="GO:0004766">
    <property type="term" value="F:spermidine synthase activity"/>
    <property type="evidence" value="ECO:0007669"/>
    <property type="project" value="UniProtKB-EC"/>
</dbReference>
<evidence type="ECO:0000259" key="13">
    <source>
        <dbReference type="PROSITE" id="PS50835"/>
    </source>
</evidence>
<feature type="compositionally biased region" description="Polar residues" evidence="12">
    <location>
        <begin position="684"/>
        <end position="694"/>
    </location>
</feature>
<feature type="domain" description="Ig-like" evidence="13">
    <location>
        <begin position="428"/>
        <end position="515"/>
    </location>
</feature>
<comment type="pathway">
    <text evidence="1">Amine and polyamine biosynthesis; spermidine biosynthesis; spermidine from putrescine: step 1/1.</text>
</comment>
<dbReference type="SMART" id="SM00408">
    <property type="entry name" value="IGc2"/>
    <property type="match status" value="3"/>
</dbReference>
<dbReference type="Pfam" id="PF13927">
    <property type="entry name" value="Ig_3"/>
    <property type="match status" value="1"/>
</dbReference>
<dbReference type="Proteomes" id="UP000663829">
    <property type="component" value="Unassembled WGS sequence"/>
</dbReference>
<evidence type="ECO:0000256" key="12">
    <source>
        <dbReference type="SAM" id="MobiDB-lite"/>
    </source>
</evidence>
<dbReference type="PROSITE" id="PS01330">
    <property type="entry name" value="PABS_1"/>
    <property type="match status" value="1"/>
</dbReference>
<evidence type="ECO:0000256" key="5">
    <source>
        <dbReference type="ARBA" id="ARBA00022679"/>
    </source>
</evidence>
<evidence type="ECO:0000256" key="4">
    <source>
        <dbReference type="ARBA" id="ARBA00012455"/>
    </source>
</evidence>
<evidence type="ECO:0000256" key="2">
    <source>
        <dbReference type="ARBA" id="ARBA00007867"/>
    </source>
</evidence>
<keyword evidence="5 10" id="KW-0808">Transferase</keyword>
<dbReference type="EC" id="2.5.1.16" evidence="4"/>
<evidence type="ECO:0000313" key="17">
    <source>
        <dbReference type="Proteomes" id="UP000663829"/>
    </source>
</evidence>
<dbReference type="InterPro" id="IPR029063">
    <property type="entry name" value="SAM-dependent_MTases_sf"/>
</dbReference>
<dbReference type="InterPro" id="IPR013098">
    <property type="entry name" value="Ig_I-set"/>
</dbReference>
<evidence type="ECO:0000256" key="8">
    <source>
        <dbReference type="ARBA" id="ARBA00072554"/>
    </source>
</evidence>
<comment type="subunit">
    <text evidence="3">Homodimer or homotetramer.</text>
</comment>
<dbReference type="PROSITE" id="PS50835">
    <property type="entry name" value="IG_LIKE"/>
    <property type="match status" value="3"/>
</dbReference>
<dbReference type="SUPFAM" id="SSF53335">
    <property type="entry name" value="S-adenosyl-L-methionine-dependent methyltransferases"/>
    <property type="match status" value="1"/>
</dbReference>
<dbReference type="InterPro" id="IPR030374">
    <property type="entry name" value="PABS"/>
</dbReference>
<feature type="region of interest" description="Disordered" evidence="12">
    <location>
        <begin position="671"/>
        <end position="694"/>
    </location>
</feature>
<evidence type="ECO:0000256" key="6">
    <source>
        <dbReference type="ARBA" id="ARBA00049307"/>
    </source>
</evidence>
<reference evidence="15" key="1">
    <citation type="submission" date="2021-02" db="EMBL/GenBank/DDBJ databases">
        <authorList>
            <person name="Nowell W R."/>
        </authorList>
    </citation>
    <scope>NUCLEOTIDE SEQUENCE</scope>
</reference>
<dbReference type="EMBL" id="CAJNOQ010000391">
    <property type="protein sequence ID" value="CAF0795874.1"/>
    <property type="molecule type" value="Genomic_DNA"/>
</dbReference>
<dbReference type="FunFam" id="3.40.50.150:FF:000013">
    <property type="entry name" value="Spermidine synthase"/>
    <property type="match status" value="1"/>
</dbReference>
<comment type="function">
    <text evidence="7">Catalyzes the production of spermidine from putrescine and decarboxylated S-adenosylmethionine (dcSAM). Has a strong preference for putrescine as substrate, and has very low activity towards 1,3-diaminopropane. Has extremely low activity towards spermidine.</text>
</comment>
<dbReference type="Gene3D" id="2.30.140.10">
    <property type="entry name" value="Spermidine synthase, tetramerisation domain"/>
    <property type="match status" value="1"/>
</dbReference>
<dbReference type="InterPro" id="IPR007110">
    <property type="entry name" value="Ig-like_dom"/>
</dbReference>
<dbReference type="FunFam" id="2.30.140.10:FF:000001">
    <property type="entry name" value="SPE3p Spermidine synthase"/>
    <property type="match status" value="1"/>
</dbReference>
<dbReference type="GO" id="GO:0008295">
    <property type="term" value="P:spermidine biosynthetic process"/>
    <property type="evidence" value="ECO:0007669"/>
    <property type="project" value="TreeGrafter"/>
</dbReference>
<dbReference type="Gene3D" id="3.40.50.150">
    <property type="entry name" value="Vaccinia Virus protein VP39"/>
    <property type="match status" value="1"/>
</dbReference>
<organism evidence="15 17">
    <name type="scientific">Didymodactylos carnosus</name>
    <dbReference type="NCBI Taxonomy" id="1234261"/>
    <lineage>
        <taxon>Eukaryota</taxon>
        <taxon>Metazoa</taxon>
        <taxon>Spiralia</taxon>
        <taxon>Gnathifera</taxon>
        <taxon>Rotifera</taxon>
        <taxon>Eurotatoria</taxon>
        <taxon>Bdelloidea</taxon>
        <taxon>Philodinida</taxon>
        <taxon>Philodinidae</taxon>
        <taxon>Didymodactylos</taxon>
    </lineage>
</organism>
<dbReference type="Pfam" id="PF07679">
    <property type="entry name" value="I-set"/>
    <property type="match status" value="2"/>
</dbReference>
<evidence type="ECO:0000313" key="15">
    <source>
        <dbReference type="EMBL" id="CAF0795874.1"/>
    </source>
</evidence>
<dbReference type="InterPro" id="IPR001045">
    <property type="entry name" value="Spermi_synthase"/>
</dbReference>
<dbReference type="PROSITE" id="PS51006">
    <property type="entry name" value="PABS_2"/>
    <property type="match status" value="1"/>
</dbReference>
<dbReference type="OrthoDB" id="38125at2759"/>
<dbReference type="InterPro" id="IPR030373">
    <property type="entry name" value="PABS_CS"/>
</dbReference>
<dbReference type="PANTHER" id="PTHR11558">
    <property type="entry name" value="SPERMIDINE/SPERMINE SYNTHASE"/>
    <property type="match status" value="1"/>
</dbReference>
<name>A0A813SEE5_9BILA</name>
<evidence type="ECO:0000256" key="10">
    <source>
        <dbReference type="PROSITE-ProRule" id="PRU00354"/>
    </source>
</evidence>
<accession>A0A813SEE5</accession>
<dbReference type="PANTHER" id="PTHR11558:SF11">
    <property type="entry name" value="SPERMIDINE SYNTHASE"/>
    <property type="match status" value="1"/>
</dbReference>
<comment type="caution">
    <text evidence="15">The sequence shown here is derived from an EMBL/GenBank/DDBJ whole genome shotgun (WGS) entry which is preliminary data.</text>
</comment>
<keyword evidence="10" id="KW-0620">Polyamine biosynthesis</keyword>
<evidence type="ECO:0000256" key="7">
    <source>
        <dbReference type="ARBA" id="ARBA00053963"/>
    </source>
</evidence>
<dbReference type="AlphaFoldDB" id="A0A813SEE5"/>
<dbReference type="NCBIfam" id="TIGR00417">
    <property type="entry name" value="speE"/>
    <property type="match status" value="1"/>
</dbReference>
<dbReference type="Gene3D" id="2.60.40.10">
    <property type="entry name" value="Immunoglobulins"/>
    <property type="match status" value="3"/>
</dbReference>
<protein>
    <recommendedName>
        <fullName evidence="8">Spermidine synthase</fullName>
        <ecNumber evidence="4">2.5.1.16</ecNumber>
    </recommendedName>
    <alternativeName>
        <fullName evidence="9">Putrescine aminopropyltransferase</fullName>
    </alternativeName>
</protein>
<evidence type="ECO:0000256" key="1">
    <source>
        <dbReference type="ARBA" id="ARBA00005123"/>
    </source>
</evidence>
<feature type="domain" description="Ig-like" evidence="13">
    <location>
        <begin position="328"/>
        <end position="421"/>
    </location>
</feature>
<dbReference type="Pfam" id="PF17284">
    <property type="entry name" value="Spermine_synt_N"/>
    <property type="match status" value="1"/>
</dbReference>
<evidence type="ECO:0000259" key="14">
    <source>
        <dbReference type="PROSITE" id="PS51006"/>
    </source>
</evidence>
<dbReference type="CDD" id="cd02440">
    <property type="entry name" value="AdoMet_MTases"/>
    <property type="match status" value="1"/>
</dbReference>
<keyword evidence="17" id="KW-1185">Reference proteome</keyword>
<dbReference type="Proteomes" id="UP000681722">
    <property type="component" value="Unassembled WGS sequence"/>
</dbReference>
<dbReference type="SMART" id="SM00409">
    <property type="entry name" value="IG"/>
    <property type="match status" value="3"/>
</dbReference>
<feature type="domain" description="PABS" evidence="14">
    <location>
        <begin position="7"/>
        <end position="243"/>
    </location>
</feature>